<sequence>MSDYAAPKIFVRYIGDDGEEWDNEYTETTPAAGQFVFRGAQAYRVAEVWDIQEKHGGVEYGLTAFLDSVDVMEHRLGKHVPVYYDVFKG</sequence>
<reference evidence="2" key="1">
    <citation type="journal article" date="2019" name="Int. J. Syst. Evol. Microbiol.">
        <title>The Global Catalogue of Microorganisms (GCM) 10K type strain sequencing project: providing services to taxonomists for standard genome sequencing and annotation.</title>
        <authorList>
            <consortium name="The Broad Institute Genomics Platform"/>
            <consortium name="The Broad Institute Genome Sequencing Center for Infectious Disease"/>
            <person name="Wu L."/>
            <person name="Ma J."/>
        </authorList>
    </citation>
    <scope>NUCLEOTIDE SEQUENCE [LARGE SCALE GENOMIC DNA]</scope>
    <source>
        <strain evidence="2">JCM 30742</strain>
    </source>
</reference>
<dbReference type="Proteomes" id="UP001500752">
    <property type="component" value="Unassembled WGS sequence"/>
</dbReference>
<name>A0ABP7DIK1_9MICC</name>
<accession>A0ABP7DIK1</accession>
<dbReference type="EMBL" id="BAABEO010000040">
    <property type="protein sequence ID" value="GAA3705146.1"/>
    <property type="molecule type" value="Genomic_DNA"/>
</dbReference>
<organism evidence="1 2">
    <name type="scientific">Arthrobacter ginkgonis</name>
    <dbReference type="NCBI Taxonomy" id="1630594"/>
    <lineage>
        <taxon>Bacteria</taxon>
        <taxon>Bacillati</taxon>
        <taxon>Actinomycetota</taxon>
        <taxon>Actinomycetes</taxon>
        <taxon>Micrococcales</taxon>
        <taxon>Micrococcaceae</taxon>
        <taxon>Arthrobacter</taxon>
    </lineage>
</organism>
<keyword evidence="2" id="KW-1185">Reference proteome</keyword>
<proteinExistence type="predicted"/>
<evidence type="ECO:0000313" key="2">
    <source>
        <dbReference type="Proteomes" id="UP001500752"/>
    </source>
</evidence>
<dbReference type="RefSeq" id="WP_345154817.1">
    <property type="nucleotide sequence ID" value="NZ_BAABEO010000040.1"/>
</dbReference>
<comment type="caution">
    <text evidence="1">The sequence shown here is derived from an EMBL/GenBank/DDBJ whole genome shotgun (WGS) entry which is preliminary data.</text>
</comment>
<protein>
    <submittedName>
        <fullName evidence="1">Uncharacterized protein</fullName>
    </submittedName>
</protein>
<gene>
    <name evidence="1" type="ORF">GCM10023081_46640</name>
</gene>
<evidence type="ECO:0000313" key="1">
    <source>
        <dbReference type="EMBL" id="GAA3705146.1"/>
    </source>
</evidence>